<evidence type="ECO:0000256" key="1">
    <source>
        <dbReference type="ARBA" id="ARBA00022741"/>
    </source>
</evidence>
<comment type="caution">
    <text evidence="3">The sequence shown here is derived from an EMBL/GenBank/DDBJ whole genome shotgun (WGS) entry which is preliminary data.</text>
</comment>
<dbReference type="Proteomes" id="UP001530400">
    <property type="component" value="Unassembled WGS sequence"/>
</dbReference>
<dbReference type="AlphaFoldDB" id="A0ABD3Q8M7"/>
<accession>A0ABD3Q8M7</accession>
<dbReference type="PANTHER" id="PTHR20873">
    <property type="entry name" value="L-SERYL-TRNA(SEC) KINASE"/>
    <property type="match status" value="1"/>
</dbReference>
<dbReference type="GO" id="GO:0005524">
    <property type="term" value="F:ATP binding"/>
    <property type="evidence" value="ECO:0007669"/>
    <property type="project" value="UniProtKB-KW"/>
</dbReference>
<dbReference type="EMBL" id="JALLPJ020000352">
    <property type="protein sequence ID" value="KAL3794520.1"/>
    <property type="molecule type" value="Genomic_DNA"/>
</dbReference>
<sequence>MATESSSKRATVLLLCGLPGSGKSTLVNELITSLAGIDKILVIDYDRLADEVDQTPNIDGVESINASITQESSTLGHSFGSKDLEAWRKSRCVALNKLTNALHCHFSDEDKSKKSMLVIMDDNFHLKSMRREIYRACQESVAEFTSTIGFVTLYVSTPLEVCIFRNNRREGKNRVPVDVIHRMSDVIEPPDPSNPYGSFEKIHLTLSAQDNDDKAMILQRIGASLNEAIKSPVVPSNNLSEEELAKLEAERTRQREATLKCQGQRIDQLLRKLVGAVGRTDKSKSKAANEARKTILDGCKSERQEKIDYESLVNEFVLHVTRNNDDTTPSDILVKAVRVAFNDFINEPS</sequence>
<dbReference type="InterPro" id="IPR013641">
    <property type="entry name" value="KTI12/PSTK"/>
</dbReference>
<evidence type="ECO:0000313" key="4">
    <source>
        <dbReference type="Proteomes" id="UP001530400"/>
    </source>
</evidence>
<keyword evidence="4" id="KW-1185">Reference proteome</keyword>
<gene>
    <name evidence="3" type="ORF">ACHAWO_013001</name>
</gene>
<dbReference type="InterPro" id="IPR052648">
    <property type="entry name" value="Ser-tRNA(Sec)_kinase"/>
</dbReference>
<protein>
    <submittedName>
        <fullName evidence="3">Uncharacterized protein</fullName>
    </submittedName>
</protein>
<dbReference type="SUPFAM" id="SSF52540">
    <property type="entry name" value="P-loop containing nucleoside triphosphate hydrolases"/>
    <property type="match status" value="1"/>
</dbReference>
<keyword evidence="1" id="KW-0547">Nucleotide-binding</keyword>
<keyword evidence="2" id="KW-0067">ATP-binding</keyword>
<proteinExistence type="predicted"/>
<reference evidence="3 4" key="1">
    <citation type="submission" date="2024-10" db="EMBL/GenBank/DDBJ databases">
        <title>Updated reference genomes for cyclostephanoid diatoms.</title>
        <authorList>
            <person name="Roberts W.R."/>
            <person name="Alverson A.J."/>
        </authorList>
    </citation>
    <scope>NUCLEOTIDE SEQUENCE [LARGE SCALE GENOMIC DNA]</scope>
    <source>
        <strain evidence="3 4">AJA010-31</strain>
    </source>
</reference>
<dbReference type="InterPro" id="IPR027417">
    <property type="entry name" value="P-loop_NTPase"/>
</dbReference>
<organism evidence="3 4">
    <name type="scientific">Cyclotella atomus</name>
    <dbReference type="NCBI Taxonomy" id="382360"/>
    <lineage>
        <taxon>Eukaryota</taxon>
        <taxon>Sar</taxon>
        <taxon>Stramenopiles</taxon>
        <taxon>Ochrophyta</taxon>
        <taxon>Bacillariophyta</taxon>
        <taxon>Coscinodiscophyceae</taxon>
        <taxon>Thalassiosirophycidae</taxon>
        <taxon>Stephanodiscales</taxon>
        <taxon>Stephanodiscaceae</taxon>
        <taxon>Cyclotella</taxon>
    </lineage>
</organism>
<evidence type="ECO:0000256" key="2">
    <source>
        <dbReference type="ARBA" id="ARBA00022840"/>
    </source>
</evidence>
<dbReference type="Pfam" id="PF08433">
    <property type="entry name" value="KTI12"/>
    <property type="match status" value="1"/>
</dbReference>
<name>A0ABD3Q8M7_9STRA</name>
<evidence type="ECO:0000313" key="3">
    <source>
        <dbReference type="EMBL" id="KAL3794520.1"/>
    </source>
</evidence>
<dbReference type="Gene3D" id="3.40.50.300">
    <property type="entry name" value="P-loop containing nucleotide triphosphate hydrolases"/>
    <property type="match status" value="1"/>
</dbReference>
<dbReference type="PANTHER" id="PTHR20873:SF0">
    <property type="entry name" value="L-SERYL-TRNA(SEC) KINASE"/>
    <property type="match status" value="1"/>
</dbReference>